<proteinExistence type="predicted"/>
<name>A0ABV0SIR8_9TELE</name>
<dbReference type="EMBL" id="JAHRIQ010000348">
    <property type="protein sequence ID" value="MEQ2220470.1"/>
    <property type="molecule type" value="Genomic_DNA"/>
</dbReference>
<keyword evidence="2" id="KW-1185">Reference proteome</keyword>
<sequence length="106" mass="12316">MSFDFQLCQKVCGMSATALRCFEMPHMLQELPNNNVTSLHIYLTFLDVQLNSTIIYWSIIFRKILFRITFSSPFDETLNSALLFPVFASKSLKFVLLDKQLLNRSL</sequence>
<comment type="caution">
    <text evidence="1">The sequence shown here is derived from an EMBL/GenBank/DDBJ whole genome shotgun (WGS) entry which is preliminary data.</text>
</comment>
<organism evidence="1 2">
    <name type="scientific">Ilyodon furcidens</name>
    <name type="common">goldbreast splitfin</name>
    <dbReference type="NCBI Taxonomy" id="33524"/>
    <lineage>
        <taxon>Eukaryota</taxon>
        <taxon>Metazoa</taxon>
        <taxon>Chordata</taxon>
        <taxon>Craniata</taxon>
        <taxon>Vertebrata</taxon>
        <taxon>Euteleostomi</taxon>
        <taxon>Actinopterygii</taxon>
        <taxon>Neopterygii</taxon>
        <taxon>Teleostei</taxon>
        <taxon>Neoteleostei</taxon>
        <taxon>Acanthomorphata</taxon>
        <taxon>Ovalentaria</taxon>
        <taxon>Atherinomorphae</taxon>
        <taxon>Cyprinodontiformes</taxon>
        <taxon>Goodeidae</taxon>
        <taxon>Ilyodon</taxon>
    </lineage>
</organism>
<reference evidence="1 2" key="1">
    <citation type="submission" date="2021-06" db="EMBL/GenBank/DDBJ databases">
        <authorList>
            <person name="Palmer J.M."/>
        </authorList>
    </citation>
    <scope>NUCLEOTIDE SEQUENCE [LARGE SCALE GENOMIC DNA]</scope>
    <source>
        <strain evidence="2">if_2019</strain>
        <tissue evidence="1">Muscle</tissue>
    </source>
</reference>
<gene>
    <name evidence="1" type="ORF">ILYODFUR_005830</name>
</gene>
<protein>
    <submittedName>
        <fullName evidence="1">Uncharacterized protein</fullName>
    </submittedName>
</protein>
<evidence type="ECO:0000313" key="2">
    <source>
        <dbReference type="Proteomes" id="UP001482620"/>
    </source>
</evidence>
<evidence type="ECO:0000313" key="1">
    <source>
        <dbReference type="EMBL" id="MEQ2220470.1"/>
    </source>
</evidence>
<dbReference type="Proteomes" id="UP001482620">
    <property type="component" value="Unassembled WGS sequence"/>
</dbReference>
<accession>A0ABV0SIR8</accession>